<feature type="compositionally biased region" description="Pro residues" evidence="11">
    <location>
        <begin position="830"/>
        <end position="841"/>
    </location>
</feature>
<evidence type="ECO:0000256" key="9">
    <source>
        <dbReference type="ARBA" id="ARBA00048679"/>
    </source>
</evidence>
<reference evidence="13" key="1">
    <citation type="journal article" date="2023" name="Mol. Phylogenet. Evol.">
        <title>Genome-scale phylogeny and comparative genomics of the fungal order Sordariales.</title>
        <authorList>
            <person name="Hensen N."/>
            <person name="Bonometti L."/>
            <person name="Westerberg I."/>
            <person name="Brannstrom I.O."/>
            <person name="Guillou S."/>
            <person name="Cros-Aarteil S."/>
            <person name="Calhoun S."/>
            <person name="Haridas S."/>
            <person name="Kuo A."/>
            <person name="Mondo S."/>
            <person name="Pangilinan J."/>
            <person name="Riley R."/>
            <person name="LaButti K."/>
            <person name="Andreopoulos B."/>
            <person name="Lipzen A."/>
            <person name="Chen C."/>
            <person name="Yan M."/>
            <person name="Daum C."/>
            <person name="Ng V."/>
            <person name="Clum A."/>
            <person name="Steindorff A."/>
            <person name="Ohm R.A."/>
            <person name="Martin F."/>
            <person name="Silar P."/>
            <person name="Natvig D.O."/>
            <person name="Lalanne C."/>
            <person name="Gautier V."/>
            <person name="Ament-Velasquez S.L."/>
            <person name="Kruys A."/>
            <person name="Hutchinson M.I."/>
            <person name="Powell A.J."/>
            <person name="Barry K."/>
            <person name="Miller A.N."/>
            <person name="Grigoriev I.V."/>
            <person name="Debuchy R."/>
            <person name="Gladieux P."/>
            <person name="Hiltunen Thoren M."/>
            <person name="Johannesson H."/>
        </authorList>
    </citation>
    <scope>NUCLEOTIDE SEQUENCE</scope>
    <source>
        <strain evidence="13">CBS 958.72</strain>
    </source>
</reference>
<dbReference type="InterPro" id="IPR017441">
    <property type="entry name" value="Protein_kinase_ATP_BS"/>
</dbReference>
<accession>A0AAE0K479</accession>
<feature type="region of interest" description="Disordered" evidence="11">
    <location>
        <begin position="788"/>
        <end position="843"/>
    </location>
</feature>
<evidence type="ECO:0000259" key="12">
    <source>
        <dbReference type="PROSITE" id="PS50011"/>
    </source>
</evidence>
<dbReference type="PROSITE" id="PS00107">
    <property type="entry name" value="PROTEIN_KINASE_ATP"/>
    <property type="match status" value="1"/>
</dbReference>
<evidence type="ECO:0000256" key="2">
    <source>
        <dbReference type="ARBA" id="ARBA00012513"/>
    </source>
</evidence>
<reference evidence="13" key="2">
    <citation type="submission" date="2023-06" db="EMBL/GenBank/DDBJ databases">
        <authorList>
            <consortium name="Lawrence Berkeley National Laboratory"/>
            <person name="Haridas S."/>
            <person name="Hensen N."/>
            <person name="Bonometti L."/>
            <person name="Westerberg I."/>
            <person name="Brannstrom I.O."/>
            <person name="Guillou S."/>
            <person name="Cros-Aarteil S."/>
            <person name="Calhoun S."/>
            <person name="Kuo A."/>
            <person name="Mondo S."/>
            <person name="Pangilinan J."/>
            <person name="Riley R."/>
            <person name="Labutti K."/>
            <person name="Andreopoulos B."/>
            <person name="Lipzen A."/>
            <person name="Chen C."/>
            <person name="Yanf M."/>
            <person name="Daum C."/>
            <person name="Ng V."/>
            <person name="Clum A."/>
            <person name="Steindorff A."/>
            <person name="Ohm R."/>
            <person name="Martin F."/>
            <person name="Silar P."/>
            <person name="Natvig D."/>
            <person name="Lalanne C."/>
            <person name="Gautier V."/>
            <person name="Ament-Velasquez S.L."/>
            <person name="Kruys A."/>
            <person name="Hutchinson M.I."/>
            <person name="Powell A.J."/>
            <person name="Barry K."/>
            <person name="Miller A.N."/>
            <person name="Grigoriev I.V."/>
            <person name="Debuchy R."/>
            <person name="Gladieux P."/>
            <person name="Thoren M.H."/>
            <person name="Johannesson H."/>
        </authorList>
    </citation>
    <scope>NUCLEOTIDE SEQUENCE</scope>
    <source>
        <strain evidence="13">CBS 958.72</strain>
    </source>
</reference>
<dbReference type="InterPro" id="IPR000719">
    <property type="entry name" value="Prot_kinase_dom"/>
</dbReference>
<dbReference type="Gene3D" id="1.10.510.10">
    <property type="entry name" value="Transferase(Phosphotransferase) domain 1"/>
    <property type="match status" value="1"/>
</dbReference>
<evidence type="ECO:0000313" key="13">
    <source>
        <dbReference type="EMBL" id="KAK3369774.1"/>
    </source>
</evidence>
<evidence type="ECO:0000256" key="4">
    <source>
        <dbReference type="ARBA" id="ARBA00022679"/>
    </source>
</evidence>
<gene>
    <name evidence="13" type="ORF">B0T24DRAFT_633250</name>
</gene>
<keyword evidence="5 10" id="KW-0547">Nucleotide-binding</keyword>
<dbReference type="AlphaFoldDB" id="A0AAE0K479"/>
<dbReference type="Proteomes" id="UP001287356">
    <property type="component" value="Unassembled WGS sequence"/>
</dbReference>
<comment type="similarity">
    <text evidence="1">Belongs to the protein kinase superfamily. STE Ser/Thr protein kinase family. STE20 subfamily.</text>
</comment>
<comment type="catalytic activity">
    <reaction evidence="9">
        <text>L-seryl-[protein] + ATP = O-phospho-L-seryl-[protein] + ADP + H(+)</text>
        <dbReference type="Rhea" id="RHEA:17989"/>
        <dbReference type="Rhea" id="RHEA-COMP:9863"/>
        <dbReference type="Rhea" id="RHEA-COMP:11604"/>
        <dbReference type="ChEBI" id="CHEBI:15378"/>
        <dbReference type="ChEBI" id="CHEBI:29999"/>
        <dbReference type="ChEBI" id="CHEBI:30616"/>
        <dbReference type="ChEBI" id="CHEBI:83421"/>
        <dbReference type="ChEBI" id="CHEBI:456216"/>
        <dbReference type="EC" id="2.7.11.1"/>
    </reaction>
</comment>
<keyword evidence="4" id="KW-0808">Transferase</keyword>
<evidence type="ECO:0000256" key="8">
    <source>
        <dbReference type="ARBA" id="ARBA00047899"/>
    </source>
</evidence>
<evidence type="ECO:0000256" key="11">
    <source>
        <dbReference type="SAM" id="MobiDB-lite"/>
    </source>
</evidence>
<dbReference type="GO" id="GO:0005737">
    <property type="term" value="C:cytoplasm"/>
    <property type="evidence" value="ECO:0007669"/>
    <property type="project" value="TreeGrafter"/>
</dbReference>
<dbReference type="InterPro" id="IPR050629">
    <property type="entry name" value="STE20/SPS1-PAK"/>
</dbReference>
<protein>
    <recommendedName>
        <fullName evidence="2">non-specific serine/threonine protein kinase</fullName>
        <ecNumber evidence="2">2.7.11.1</ecNumber>
    </recommendedName>
</protein>
<keyword evidence="7 10" id="KW-0067">ATP-binding</keyword>
<dbReference type="Pfam" id="PF00069">
    <property type="entry name" value="Pkinase"/>
    <property type="match status" value="1"/>
</dbReference>
<dbReference type="PROSITE" id="PS00108">
    <property type="entry name" value="PROTEIN_KINASE_ST"/>
    <property type="match status" value="1"/>
</dbReference>
<proteinExistence type="inferred from homology"/>
<evidence type="ECO:0000256" key="10">
    <source>
        <dbReference type="PROSITE-ProRule" id="PRU10141"/>
    </source>
</evidence>
<evidence type="ECO:0000256" key="6">
    <source>
        <dbReference type="ARBA" id="ARBA00022777"/>
    </source>
</evidence>
<evidence type="ECO:0000313" key="14">
    <source>
        <dbReference type="Proteomes" id="UP001287356"/>
    </source>
</evidence>
<evidence type="ECO:0000256" key="5">
    <source>
        <dbReference type="ARBA" id="ARBA00022741"/>
    </source>
</evidence>
<comment type="catalytic activity">
    <reaction evidence="8">
        <text>L-threonyl-[protein] + ATP = O-phospho-L-threonyl-[protein] + ADP + H(+)</text>
        <dbReference type="Rhea" id="RHEA:46608"/>
        <dbReference type="Rhea" id="RHEA-COMP:11060"/>
        <dbReference type="Rhea" id="RHEA-COMP:11605"/>
        <dbReference type="ChEBI" id="CHEBI:15378"/>
        <dbReference type="ChEBI" id="CHEBI:30013"/>
        <dbReference type="ChEBI" id="CHEBI:30616"/>
        <dbReference type="ChEBI" id="CHEBI:61977"/>
        <dbReference type="ChEBI" id="CHEBI:456216"/>
        <dbReference type="EC" id="2.7.11.1"/>
    </reaction>
</comment>
<feature type="region of interest" description="Disordered" evidence="11">
    <location>
        <begin position="481"/>
        <end position="501"/>
    </location>
</feature>
<keyword evidence="14" id="KW-1185">Reference proteome</keyword>
<dbReference type="GO" id="GO:0005524">
    <property type="term" value="F:ATP binding"/>
    <property type="evidence" value="ECO:0007669"/>
    <property type="project" value="UniProtKB-UniRule"/>
</dbReference>
<feature type="domain" description="Protein kinase" evidence="12">
    <location>
        <begin position="43"/>
        <end position="309"/>
    </location>
</feature>
<feature type="compositionally biased region" description="Low complexity" evidence="11">
    <location>
        <begin position="819"/>
        <end position="829"/>
    </location>
</feature>
<sequence length="897" mass="97855">MRNLQLADFDYSATKQKAIEDARKAQLSIVRQCAEAGKEPPPYLLAELIGKGSFGRVYKATGTRTRPGQLVAVKIISIEEGDTLSPGAADTFNDILKEVNTLKILTTSGARNINAVVDTLLVDQSVWIVTEYCGGGSVSSLMRPTGGLPEKWIIPILREVAEAIFWVHRQGIIHRDIKCANVLVTETGGVQLCDFGVAGIMETKFDKRSTVTGTLQWMAPELFDSTVSYGMEVDIWAFGSMAYEVASGLPPNATTPIDIPQFGSYLKQYCPRLEGDQYSAQLKGLVAFCLVEDPRQRPPIEQVQKHPYIFDTYDEYPTASLSKLVSAYKLWESQGGSRRSLFSAGGAQGALEDFAQNLEDDEWDFTEDDEADQFRIENTPEAQAVFDAYAMSSNVPQQDAPQKPNRRRRQPRVIKEFKAPLERVFDPNTITNYGDSARVFYGKLASPPPNDLPLRDGSDHSTLRESMIDLDASHGDLETLKPGLGARPFSGAPTDDTDRRKTQDWTFPSMPAPAPASLGLGHYQSRSASALGDRLEVPPAQTFHSSDDASFGSGFHPDISITPSQSNNRESSLSLIDLDASLVSMADDMRPATATADPYPFSHGSHLMAQPNRASNLSLIDLDASLVSMPVDVVRPSTAQGFSFPGGSGLTAPSNRASNMSLIDLDASFVPDLDWQSSAAGPHILSTSSSTASTLVPSYANRASNMSLIDLDASLVDGFSSDVTRPSTAGSQTTSPSSMTGSMSFDLEFEARSLPPTSYPRSYREPSMYITDETDLTLSLETLEVLRSATPSPSPPRDDGRMPSALPQPRRDRAWSKNSSHFSDDFPSSSVPPLPPLPTPPSANVLQGISSRDQLKNELQSMIANLNEHLQYTADYLRTMPTVPAWKQHPVRDVFTH</sequence>
<keyword evidence="6 13" id="KW-0418">Kinase</keyword>
<feature type="binding site" evidence="10">
    <location>
        <position position="74"/>
    </location>
    <ligand>
        <name>ATP</name>
        <dbReference type="ChEBI" id="CHEBI:30616"/>
    </ligand>
</feature>
<dbReference type="EC" id="2.7.11.1" evidence="2"/>
<organism evidence="13 14">
    <name type="scientific">Lasiosphaeria ovina</name>
    <dbReference type="NCBI Taxonomy" id="92902"/>
    <lineage>
        <taxon>Eukaryota</taxon>
        <taxon>Fungi</taxon>
        <taxon>Dikarya</taxon>
        <taxon>Ascomycota</taxon>
        <taxon>Pezizomycotina</taxon>
        <taxon>Sordariomycetes</taxon>
        <taxon>Sordariomycetidae</taxon>
        <taxon>Sordariales</taxon>
        <taxon>Lasiosphaeriaceae</taxon>
        <taxon>Lasiosphaeria</taxon>
    </lineage>
</organism>
<name>A0AAE0K479_9PEZI</name>
<dbReference type="PANTHER" id="PTHR48012">
    <property type="entry name" value="STERILE20-LIKE KINASE, ISOFORM B-RELATED"/>
    <property type="match status" value="1"/>
</dbReference>
<dbReference type="PROSITE" id="PS50011">
    <property type="entry name" value="PROTEIN_KINASE_DOM"/>
    <property type="match status" value="1"/>
</dbReference>
<comment type="caution">
    <text evidence="13">The sequence shown here is derived from an EMBL/GenBank/DDBJ whole genome shotgun (WGS) entry which is preliminary data.</text>
</comment>
<dbReference type="PANTHER" id="PTHR48012:SF10">
    <property type="entry name" value="FI20177P1"/>
    <property type="match status" value="1"/>
</dbReference>
<evidence type="ECO:0000256" key="3">
    <source>
        <dbReference type="ARBA" id="ARBA00022527"/>
    </source>
</evidence>
<evidence type="ECO:0000256" key="7">
    <source>
        <dbReference type="ARBA" id="ARBA00022840"/>
    </source>
</evidence>
<dbReference type="InterPro" id="IPR008271">
    <property type="entry name" value="Ser/Thr_kinase_AS"/>
</dbReference>
<dbReference type="SMART" id="SM00220">
    <property type="entry name" value="S_TKc"/>
    <property type="match status" value="1"/>
</dbReference>
<dbReference type="InterPro" id="IPR011009">
    <property type="entry name" value="Kinase-like_dom_sf"/>
</dbReference>
<dbReference type="GO" id="GO:0004674">
    <property type="term" value="F:protein serine/threonine kinase activity"/>
    <property type="evidence" value="ECO:0007669"/>
    <property type="project" value="UniProtKB-KW"/>
</dbReference>
<keyword evidence="3" id="KW-0723">Serine/threonine-protein kinase</keyword>
<dbReference type="EMBL" id="JAULSN010000006">
    <property type="protein sequence ID" value="KAK3369774.1"/>
    <property type="molecule type" value="Genomic_DNA"/>
</dbReference>
<dbReference type="SUPFAM" id="SSF56112">
    <property type="entry name" value="Protein kinase-like (PK-like)"/>
    <property type="match status" value="1"/>
</dbReference>
<evidence type="ECO:0000256" key="1">
    <source>
        <dbReference type="ARBA" id="ARBA00008874"/>
    </source>
</evidence>